<dbReference type="EMBL" id="BNJG01000002">
    <property type="protein sequence ID" value="GHO57481.1"/>
    <property type="molecule type" value="Genomic_DNA"/>
</dbReference>
<comment type="caution">
    <text evidence="1">The sequence shown here is derived from an EMBL/GenBank/DDBJ whole genome shotgun (WGS) entry which is preliminary data.</text>
</comment>
<evidence type="ECO:0000313" key="1">
    <source>
        <dbReference type="EMBL" id="GHO57481.1"/>
    </source>
</evidence>
<name>A0ABQ3UXQ6_9CHLR</name>
<reference evidence="1 2" key="1">
    <citation type="journal article" date="2021" name="Int. J. Syst. Evol. Microbiol.">
        <title>Reticulibacter mediterranei gen. nov., sp. nov., within the new family Reticulibacteraceae fam. nov., and Ktedonospora formicarum gen. nov., sp. nov., Ktedonobacter robiniae sp. nov., Dictyobacter formicarum sp. nov. and Dictyobacter arantiisoli sp. nov., belonging to the class Ktedonobacteria.</title>
        <authorList>
            <person name="Yabe S."/>
            <person name="Zheng Y."/>
            <person name="Wang C.M."/>
            <person name="Sakai Y."/>
            <person name="Abe K."/>
            <person name="Yokota A."/>
            <person name="Donadio S."/>
            <person name="Cavaletti L."/>
            <person name="Monciardini P."/>
        </authorList>
    </citation>
    <scope>NUCLEOTIDE SEQUENCE [LARGE SCALE GENOMIC DNA]</scope>
    <source>
        <strain evidence="1 2">SOSP1-30</strain>
    </source>
</reference>
<accession>A0ABQ3UXQ6</accession>
<keyword evidence="2" id="KW-1185">Reference proteome</keyword>
<evidence type="ECO:0000313" key="2">
    <source>
        <dbReference type="Proteomes" id="UP000654345"/>
    </source>
</evidence>
<protein>
    <submittedName>
        <fullName evidence="1">Uncharacterized protein</fullName>
    </submittedName>
</protein>
<sequence>MLYGVLVDQAALYHVLLKIRSLGLVLVALDTDELPSVQEEQ</sequence>
<dbReference type="RefSeq" id="WP_268887381.1">
    <property type="nucleotide sequence ID" value="NZ_BNJG01000002.1"/>
</dbReference>
<proteinExistence type="predicted"/>
<dbReference type="Proteomes" id="UP000654345">
    <property type="component" value="Unassembled WGS sequence"/>
</dbReference>
<organism evidence="1 2">
    <name type="scientific">Ktedonobacter robiniae</name>
    <dbReference type="NCBI Taxonomy" id="2778365"/>
    <lineage>
        <taxon>Bacteria</taxon>
        <taxon>Bacillati</taxon>
        <taxon>Chloroflexota</taxon>
        <taxon>Ktedonobacteria</taxon>
        <taxon>Ktedonobacterales</taxon>
        <taxon>Ktedonobacteraceae</taxon>
        <taxon>Ktedonobacter</taxon>
    </lineage>
</organism>
<gene>
    <name evidence="1" type="ORF">KSB_59560</name>
</gene>